<gene>
    <name evidence="7" type="primary">ohrR</name>
    <name evidence="7" type="ORF">HMPREF9013_1022</name>
</gene>
<protein>
    <submittedName>
        <fullName evidence="7">Organic hydroperoxide resistance transcriptional regulator</fullName>
    </submittedName>
</protein>
<keyword evidence="5" id="KW-0804">Transcription</keyword>
<dbReference type="InterPro" id="IPR055166">
    <property type="entry name" value="Transc_reg_Sar_Rot_HTH"/>
</dbReference>
<dbReference type="PRINTS" id="PR00598">
    <property type="entry name" value="HTHMARR"/>
</dbReference>
<dbReference type="PANTHER" id="PTHR33164:SF5">
    <property type="entry name" value="ORGANIC HYDROPEROXIDE RESISTANCE TRANSCRIPTIONAL REGULATOR"/>
    <property type="match status" value="1"/>
</dbReference>
<dbReference type="SMART" id="SM00347">
    <property type="entry name" value="HTH_MARR"/>
    <property type="match status" value="1"/>
</dbReference>
<dbReference type="Proteomes" id="UP000005017">
    <property type="component" value="Unassembled WGS sequence"/>
</dbReference>
<dbReference type="InterPro" id="IPR036388">
    <property type="entry name" value="WH-like_DNA-bd_sf"/>
</dbReference>
<comment type="subcellular location">
    <subcellularLocation>
        <location evidence="1">Cytoplasm</location>
    </subcellularLocation>
</comment>
<keyword evidence="4" id="KW-0238">DNA-binding</keyword>
<evidence type="ECO:0000256" key="5">
    <source>
        <dbReference type="ARBA" id="ARBA00023163"/>
    </source>
</evidence>
<dbReference type="PANTHER" id="PTHR33164">
    <property type="entry name" value="TRANSCRIPTIONAL REGULATOR, MARR FAMILY"/>
    <property type="match status" value="1"/>
</dbReference>
<feature type="domain" description="HTH marR-type" evidence="6">
    <location>
        <begin position="12"/>
        <end position="142"/>
    </location>
</feature>
<dbReference type="GO" id="GO:0006950">
    <property type="term" value="P:response to stress"/>
    <property type="evidence" value="ECO:0007669"/>
    <property type="project" value="TreeGrafter"/>
</dbReference>
<evidence type="ECO:0000313" key="7">
    <source>
        <dbReference type="EMBL" id="EFC06315.1"/>
    </source>
</evidence>
<dbReference type="InterPro" id="IPR000835">
    <property type="entry name" value="HTH_MarR-typ"/>
</dbReference>
<evidence type="ECO:0000256" key="2">
    <source>
        <dbReference type="ARBA" id="ARBA00022490"/>
    </source>
</evidence>
<dbReference type="eggNOG" id="COG1846">
    <property type="taxonomic scope" value="Bacteria"/>
</dbReference>
<evidence type="ECO:0000256" key="1">
    <source>
        <dbReference type="ARBA" id="ARBA00004496"/>
    </source>
</evidence>
<proteinExistence type="predicted"/>
<keyword evidence="3" id="KW-0805">Transcription regulation</keyword>
<dbReference type="SUPFAM" id="SSF46785">
    <property type="entry name" value="Winged helix' DNA-binding domain"/>
    <property type="match status" value="1"/>
</dbReference>
<dbReference type="GO" id="GO:0003700">
    <property type="term" value="F:DNA-binding transcription factor activity"/>
    <property type="evidence" value="ECO:0007669"/>
    <property type="project" value="InterPro"/>
</dbReference>
<name>D2MMN9_9FIRM</name>
<dbReference type="AlphaFoldDB" id="D2MMN9"/>
<evidence type="ECO:0000256" key="3">
    <source>
        <dbReference type="ARBA" id="ARBA00023015"/>
    </source>
</evidence>
<organism evidence="7 8">
    <name type="scientific">Bulleidia extructa W1219</name>
    <dbReference type="NCBI Taxonomy" id="679192"/>
    <lineage>
        <taxon>Bacteria</taxon>
        <taxon>Bacillati</taxon>
        <taxon>Bacillota</taxon>
        <taxon>Erysipelotrichia</taxon>
        <taxon>Erysipelotrichales</taxon>
        <taxon>Erysipelotrichaceae</taxon>
        <taxon>Bulleidia</taxon>
    </lineage>
</organism>
<accession>D2MMN9</accession>
<keyword evidence="2" id="KW-0963">Cytoplasm</keyword>
<dbReference type="GO" id="GO:0003677">
    <property type="term" value="F:DNA binding"/>
    <property type="evidence" value="ECO:0007669"/>
    <property type="project" value="UniProtKB-KW"/>
</dbReference>
<dbReference type="InterPro" id="IPR039422">
    <property type="entry name" value="MarR/SlyA-like"/>
</dbReference>
<dbReference type="OrthoDB" id="9806864at2"/>
<dbReference type="Pfam" id="PF22381">
    <property type="entry name" value="Staph_reg_Sar_Rot"/>
    <property type="match status" value="1"/>
</dbReference>
<dbReference type="GO" id="GO:0005737">
    <property type="term" value="C:cytoplasm"/>
    <property type="evidence" value="ECO:0007669"/>
    <property type="project" value="UniProtKB-SubCell"/>
</dbReference>
<evidence type="ECO:0000256" key="4">
    <source>
        <dbReference type="ARBA" id="ARBA00023125"/>
    </source>
</evidence>
<dbReference type="Gene3D" id="1.10.10.10">
    <property type="entry name" value="Winged helix-like DNA-binding domain superfamily/Winged helix DNA-binding domain"/>
    <property type="match status" value="1"/>
</dbReference>
<dbReference type="PROSITE" id="PS50995">
    <property type="entry name" value="HTH_MARR_2"/>
    <property type="match status" value="1"/>
</dbReference>
<dbReference type="STRING" id="679192.HMPREF9013_1022"/>
<evidence type="ECO:0000313" key="8">
    <source>
        <dbReference type="Proteomes" id="UP000005017"/>
    </source>
</evidence>
<dbReference type="FunFam" id="1.10.10.10:FF:000163">
    <property type="entry name" value="MarR family transcriptional regulator"/>
    <property type="match status" value="1"/>
</dbReference>
<keyword evidence="8" id="KW-1185">Reference proteome</keyword>
<reference evidence="8" key="1">
    <citation type="submission" date="2009-12" db="EMBL/GenBank/DDBJ databases">
        <title>Sequence of Clostridiales genomosp. BVAB3 str. UPII9-5.</title>
        <authorList>
            <person name="Madupu R."/>
            <person name="Durkin A.S."/>
            <person name="Torralba M."/>
            <person name="Methe B."/>
            <person name="Sutton G.G."/>
            <person name="Strausberg R.L."/>
            <person name="Nelson K.E."/>
        </authorList>
    </citation>
    <scope>NUCLEOTIDE SEQUENCE [LARGE SCALE GENOMIC DNA]</scope>
    <source>
        <strain evidence="8">W1219</strain>
    </source>
</reference>
<dbReference type="EMBL" id="ADFR01000002">
    <property type="protein sequence ID" value="EFC06315.1"/>
    <property type="molecule type" value="Genomic_DNA"/>
</dbReference>
<comment type="caution">
    <text evidence="7">The sequence shown here is derived from an EMBL/GenBank/DDBJ whole genome shotgun (WGS) entry which is preliminary data.</text>
</comment>
<sequence length="144" mass="16869">MGTDKYEGLKLENQICFPLYSAARKITGMYTPFLKPLGMTYTQYIVFLVLWEQDHLTVGDLCEKLYLDSGTITPLLKKMEERNWVTRTRSKKDERVVIIELTKKGRDMREKCVDIPHRVSSCVSFPMDEAKGLYDLLYQILEEF</sequence>
<evidence type="ECO:0000259" key="6">
    <source>
        <dbReference type="PROSITE" id="PS50995"/>
    </source>
</evidence>
<dbReference type="RefSeq" id="WP_006626660.1">
    <property type="nucleotide sequence ID" value="NZ_ADFR01000002.1"/>
</dbReference>
<dbReference type="InterPro" id="IPR036390">
    <property type="entry name" value="WH_DNA-bd_sf"/>
</dbReference>